<proteinExistence type="predicted"/>
<feature type="compositionally biased region" description="Basic and acidic residues" evidence="1">
    <location>
        <begin position="99"/>
        <end position="108"/>
    </location>
</feature>
<dbReference type="InterPro" id="IPR036872">
    <property type="entry name" value="CH_dom_sf"/>
</dbReference>
<feature type="compositionally biased region" description="Basic and acidic residues" evidence="1">
    <location>
        <begin position="80"/>
        <end position="89"/>
    </location>
</feature>
<dbReference type="InterPro" id="IPR001715">
    <property type="entry name" value="CH_dom"/>
</dbReference>
<dbReference type="OrthoDB" id="8062037at2759"/>
<dbReference type="EMBL" id="KZ513800">
    <property type="protein sequence ID" value="PKU30883.1"/>
    <property type="molecule type" value="Genomic_DNA"/>
</dbReference>
<keyword evidence="4" id="KW-1185">Reference proteome</keyword>
<dbReference type="Pfam" id="PF00307">
    <property type="entry name" value="CH"/>
    <property type="match status" value="1"/>
</dbReference>
<protein>
    <submittedName>
        <fullName evidence="3">Mical-like protein 2</fullName>
    </submittedName>
</protein>
<dbReference type="SUPFAM" id="SSF47576">
    <property type="entry name" value="Calponin-homology domain, CH-domain"/>
    <property type="match status" value="1"/>
</dbReference>
<sequence length="190" mass="20852">MFMASVIDPHLPKLGLQHAFRVAEEELGIPALLDAEDMVALRVPDRLSILTYVSQYYNYFHGRSPTLKAQSGKTGYTAPKQEKITDPLHKSQATSKPVDSGHKQESKGVKGSTNVGEDKSESPAEWRSRLKPVANNDLGSPFSLVGEAAEISQKECGDAELSWKREVLLGRQHEGQVLLGGTFKKGVSHR</sequence>
<dbReference type="PANTHER" id="PTHR23167:SF87">
    <property type="entry name" value="MICAL-LIKE PROTEIN 2"/>
    <property type="match status" value="1"/>
</dbReference>
<evidence type="ECO:0000256" key="1">
    <source>
        <dbReference type="SAM" id="MobiDB-lite"/>
    </source>
</evidence>
<reference evidence="4" key="2">
    <citation type="submission" date="2017-12" db="EMBL/GenBank/DDBJ databases">
        <title>Genome sequence of the Bar-tailed Godwit (Limosa lapponica baueri).</title>
        <authorList>
            <person name="Lima N.C.B."/>
            <person name="Parody-Merino A.M."/>
            <person name="Battley P.F."/>
            <person name="Fidler A.E."/>
            <person name="Prosdocimi F."/>
        </authorList>
    </citation>
    <scope>NUCLEOTIDE SEQUENCE [LARGE SCALE GENOMIC DNA]</scope>
</reference>
<feature type="domain" description="Calponin-homology (CH)" evidence="2">
    <location>
        <begin position="1"/>
        <end position="61"/>
    </location>
</feature>
<dbReference type="Proteomes" id="UP000233556">
    <property type="component" value="Unassembled WGS sequence"/>
</dbReference>
<dbReference type="AlphaFoldDB" id="A0A2I0TAQ1"/>
<dbReference type="PANTHER" id="PTHR23167">
    <property type="entry name" value="CALPONIN HOMOLOGY DOMAIN-CONTAINING PROTEIN DDB_G0272472-RELATED"/>
    <property type="match status" value="1"/>
</dbReference>
<feature type="compositionally biased region" description="Basic and acidic residues" evidence="1">
    <location>
        <begin position="116"/>
        <end position="128"/>
    </location>
</feature>
<evidence type="ECO:0000313" key="4">
    <source>
        <dbReference type="Proteomes" id="UP000233556"/>
    </source>
</evidence>
<accession>A0A2I0TAQ1</accession>
<reference evidence="4" key="1">
    <citation type="submission" date="2017-11" db="EMBL/GenBank/DDBJ databases">
        <authorList>
            <person name="Lima N.C."/>
            <person name="Parody-Merino A.M."/>
            <person name="Battley P.F."/>
            <person name="Fidler A.E."/>
            <person name="Prosdocimi F."/>
        </authorList>
    </citation>
    <scope>NUCLEOTIDE SEQUENCE [LARGE SCALE GENOMIC DNA]</scope>
</reference>
<dbReference type="InterPro" id="IPR050540">
    <property type="entry name" value="F-actin_Monoox_Mical"/>
</dbReference>
<dbReference type="Gene3D" id="1.10.418.10">
    <property type="entry name" value="Calponin-like domain"/>
    <property type="match status" value="1"/>
</dbReference>
<evidence type="ECO:0000313" key="3">
    <source>
        <dbReference type="EMBL" id="PKU30883.1"/>
    </source>
</evidence>
<evidence type="ECO:0000259" key="2">
    <source>
        <dbReference type="PROSITE" id="PS50021"/>
    </source>
</evidence>
<organism evidence="3 4">
    <name type="scientific">Limosa lapponica baueri</name>
    <dbReference type="NCBI Taxonomy" id="1758121"/>
    <lineage>
        <taxon>Eukaryota</taxon>
        <taxon>Metazoa</taxon>
        <taxon>Chordata</taxon>
        <taxon>Craniata</taxon>
        <taxon>Vertebrata</taxon>
        <taxon>Euteleostomi</taxon>
        <taxon>Archelosauria</taxon>
        <taxon>Archosauria</taxon>
        <taxon>Dinosauria</taxon>
        <taxon>Saurischia</taxon>
        <taxon>Theropoda</taxon>
        <taxon>Coelurosauria</taxon>
        <taxon>Aves</taxon>
        <taxon>Neognathae</taxon>
        <taxon>Neoaves</taxon>
        <taxon>Charadriiformes</taxon>
        <taxon>Scolopacidae</taxon>
        <taxon>Limosa</taxon>
    </lineage>
</organism>
<gene>
    <name evidence="3" type="ORF">llap_18813</name>
</gene>
<feature type="region of interest" description="Disordered" evidence="1">
    <location>
        <begin position="68"/>
        <end position="132"/>
    </location>
</feature>
<dbReference type="PROSITE" id="PS50021">
    <property type="entry name" value="CH"/>
    <property type="match status" value="1"/>
</dbReference>
<name>A0A2I0TAQ1_LIMLA</name>